<dbReference type="EMBL" id="AFRT01001992">
    <property type="protein sequence ID" value="ELU38924.1"/>
    <property type="molecule type" value="Genomic_DNA"/>
</dbReference>
<reference evidence="2 3" key="1">
    <citation type="journal article" date="2013" name="Nat. Commun.">
        <title>The evolution and pathogenic mechanisms of the rice sheath blight pathogen.</title>
        <authorList>
            <person name="Zheng A."/>
            <person name="Lin R."/>
            <person name="Xu L."/>
            <person name="Qin P."/>
            <person name="Tang C."/>
            <person name="Ai P."/>
            <person name="Zhang D."/>
            <person name="Liu Y."/>
            <person name="Sun Z."/>
            <person name="Feng H."/>
            <person name="Wang Y."/>
            <person name="Chen Y."/>
            <person name="Liang X."/>
            <person name="Fu R."/>
            <person name="Li Q."/>
            <person name="Zhang J."/>
            <person name="Yu X."/>
            <person name="Xie Z."/>
            <person name="Ding L."/>
            <person name="Guan P."/>
            <person name="Tang J."/>
            <person name="Liang Y."/>
            <person name="Wang S."/>
            <person name="Deng Q."/>
            <person name="Li S."/>
            <person name="Zhu J."/>
            <person name="Wang L."/>
            <person name="Liu H."/>
            <person name="Li P."/>
        </authorList>
    </citation>
    <scope>NUCLEOTIDE SEQUENCE [LARGE SCALE GENOMIC DNA]</scope>
    <source>
        <strain evidence="3">AG-1 IA</strain>
    </source>
</reference>
<evidence type="ECO:0000256" key="1">
    <source>
        <dbReference type="SAM" id="MobiDB-lite"/>
    </source>
</evidence>
<sequence>MDYDHEYTVIVRGRRFLLNKSQIVFDSPNFFTSCFLGDFSEAQSRTLKLSRDPDLFQIVVNYLCGYTVLPLSDSFVPAFMTPSTVLANLRIDAMFYQLDGLVDQCDEFTKSQSRVSSLPSRYLIVGTQYKHAEIEDIETQMSTAMIGRAWRTWVTEDVLQKEPLLSIERPESRTGFNALREVAAVERFIQSQVPDFGPWRLVGWHIQRQVGTWEVSSQLMVVLEDTKNRKRTEPFESNLGPFEWEGDGQSQTTSHDLRGLRASTCMEFSSMSTPTAHLKRLESNLSKMPNVGLSRLFIIYPDPLDIPLIALWLVSMNCAADSSGHFRQYVSPSSVMKTPPMGNKVQRVEHTP</sequence>
<dbReference type="Gene3D" id="3.30.710.10">
    <property type="entry name" value="Potassium Channel Kv1.1, Chain A"/>
    <property type="match status" value="1"/>
</dbReference>
<feature type="region of interest" description="Disordered" evidence="1">
    <location>
        <begin position="234"/>
        <end position="256"/>
    </location>
</feature>
<organism evidence="2 3">
    <name type="scientific">Thanatephorus cucumeris (strain AG1-IA)</name>
    <name type="common">Rice sheath blight fungus</name>
    <name type="synonym">Rhizoctonia solani</name>
    <dbReference type="NCBI Taxonomy" id="983506"/>
    <lineage>
        <taxon>Eukaryota</taxon>
        <taxon>Fungi</taxon>
        <taxon>Dikarya</taxon>
        <taxon>Basidiomycota</taxon>
        <taxon>Agaricomycotina</taxon>
        <taxon>Agaricomycetes</taxon>
        <taxon>Cantharellales</taxon>
        <taxon>Ceratobasidiaceae</taxon>
        <taxon>Rhizoctonia</taxon>
        <taxon>Rhizoctonia solani AG-1</taxon>
    </lineage>
</organism>
<dbReference type="PANTHER" id="PTHR31758:SF2">
    <property type="entry name" value="BTB_POZ DOMAIN-CONTAINING PROTEIN YLR108C"/>
    <property type="match status" value="1"/>
</dbReference>
<gene>
    <name evidence="2" type="ORF">AG1IA_07042</name>
</gene>
<dbReference type="STRING" id="983506.L8WRC7"/>
<evidence type="ECO:0000313" key="2">
    <source>
        <dbReference type="EMBL" id="ELU38924.1"/>
    </source>
</evidence>
<evidence type="ECO:0000313" key="3">
    <source>
        <dbReference type="Proteomes" id="UP000011668"/>
    </source>
</evidence>
<dbReference type="OrthoDB" id="2370221at2759"/>
<dbReference type="AlphaFoldDB" id="L8WRC7"/>
<dbReference type="SUPFAM" id="SSF54695">
    <property type="entry name" value="POZ domain"/>
    <property type="match status" value="1"/>
</dbReference>
<keyword evidence="3" id="KW-1185">Reference proteome</keyword>
<evidence type="ECO:0008006" key="4">
    <source>
        <dbReference type="Google" id="ProtNLM"/>
    </source>
</evidence>
<dbReference type="Proteomes" id="UP000011668">
    <property type="component" value="Unassembled WGS sequence"/>
</dbReference>
<dbReference type="InterPro" id="IPR011333">
    <property type="entry name" value="SKP1/BTB/POZ_sf"/>
</dbReference>
<dbReference type="HOGENOM" id="CLU_067638_0_0_1"/>
<protein>
    <recommendedName>
        <fullName evidence="4">BTB domain-containing protein</fullName>
    </recommendedName>
</protein>
<proteinExistence type="predicted"/>
<accession>L8WRC7</accession>
<dbReference type="PANTHER" id="PTHR31758">
    <property type="entry name" value="BTB/POZ DOMAIN-CONTAINING PROTEIN YLR108C"/>
    <property type="match status" value="1"/>
</dbReference>
<comment type="caution">
    <text evidence="2">The sequence shown here is derived from an EMBL/GenBank/DDBJ whole genome shotgun (WGS) entry which is preliminary data.</text>
</comment>
<name>L8WRC7_THACA</name>